<reference evidence="1 2" key="1">
    <citation type="journal article" date="2019" name="Int. J. Syst. Evol. Microbiol.">
        <title>The Global Catalogue of Microorganisms (GCM) 10K type strain sequencing project: providing services to taxonomists for standard genome sequencing and annotation.</title>
        <authorList>
            <consortium name="The Broad Institute Genomics Platform"/>
            <consortium name="The Broad Institute Genome Sequencing Center for Infectious Disease"/>
            <person name="Wu L."/>
            <person name="Ma J."/>
        </authorList>
    </citation>
    <scope>NUCLEOTIDE SEQUENCE [LARGE SCALE GENOMIC DNA]</scope>
    <source>
        <strain evidence="1 2">JCM 14902</strain>
    </source>
</reference>
<sequence>MTFHIGQQNAGVINNTEGDQIIHGGQRGTFVSADPSQALAALRAALGEVALPSGTAEAVSSDLDQAAAAIQQAEPDKERAAGPLERVTQTLKSTGALAAAGAALIAPLQVLGQWLGPLGAGLLKLLPFI</sequence>
<dbReference type="RefSeq" id="WP_344058614.1">
    <property type="nucleotide sequence ID" value="NZ_BAAAOH010000001.1"/>
</dbReference>
<protein>
    <submittedName>
        <fullName evidence="1">Uncharacterized protein</fullName>
    </submittedName>
</protein>
<gene>
    <name evidence="1" type="ORF">GCM10009777_07320</name>
</gene>
<name>A0ABN2RXU0_9MICO</name>
<dbReference type="EMBL" id="BAAAOH010000001">
    <property type="protein sequence ID" value="GAA1976874.1"/>
    <property type="molecule type" value="Genomic_DNA"/>
</dbReference>
<accession>A0ABN2RXU0</accession>
<organism evidence="1 2">
    <name type="scientific">Microbacterium pumilum</name>
    <dbReference type="NCBI Taxonomy" id="344165"/>
    <lineage>
        <taxon>Bacteria</taxon>
        <taxon>Bacillati</taxon>
        <taxon>Actinomycetota</taxon>
        <taxon>Actinomycetes</taxon>
        <taxon>Micrococcales</taxon>
        <taxon>Microbacteriaceae</taxon>
        <taxon>Microbacterium</taxon>
    </lineage>
</organism>
<evidence type="ECO:0000313" key="2">
    <source>
        <dbReference type="Proteomes" id="UP001500326"/>
    </source>
</evidence>
<comment type="caution">
    <text evidence="1">The sequence shown here is derived from an EMBL/GenBank/DDBJ whole genome shotgun (WGS) entry which is preliminary data.</text>
</comment>
<keyword evidence="2" id="KW-1185">Reference proteome</keyword>
<evidence type="ECO:0000313" key="1">
    <source>
        <dbReference type="EMBL" id="GAA1976874.1"/>
    </source>
</evidence>
<proteinExistence type="predicted"/>
<dbReference type="Proteomes" id="UP001500326">
    <property type="component" value="Unassembled WGS sequence"/>
</dbReference>